<dbReference type="PANTHER" id="PTHR24113:SF12">
    <property type="entry name" value="RAN GTPASE-ACTIVATING PROTEIN 1"/>
    <property type="match status" value="1"/>
</dbReference>
<dbReference type="AlphaFoldDB" id="A0A1Z5JQ27"/>
<dbReference type="SUPFAM" id="SSF52047">
    <property type="entry name" value="RNI-like"/>
    <property type="match status" value="1"/>
</dbReference>
<evidence type="ECO:0000256" key="1">
    <source>
        <dbReference type="ARBA" id="ARBA00022468"/>
    </source>
</evidence>
<accession>A0A1Z5JQ27</accession>
<keyword evidence="3" id="KW-0677">Repeat</keyword>
<dbReference type="GO" id="GO:0005096">
    <property type="term" value="F:GTPase activator activity"/>
    <property type="evidence" value="ECO:0007669"/>
    <property type="project" value="UniProtKB-KW"/>
</dbReference>
<keyword evidence="1" id="KW-0343">GTPase activation</keyword>
<dbReference type="Proteomes" id="UP000198406">
    <property type="component" value="Unassembled WGS sequence"/>
</dbReference>
<dbReference type="GO" id="GO:0005829">
    <property type="term" value="C:cytosol"/>
    <property type="evidence" value="ECO:0007669"/>
    <property type="project" value="TreeGrafter"/>
</dbReference>
<dbReference type="InterPro" id="IPR032675">
    <property type="entry name" value="LRR_dom_sf"/>
</dbReference>
<dbReference type="GO" id="GO:0006913">
    <property type="term" value="P:nucleocytoplasmic transport"/>
    <property type="evidence" value="ECO:0007669"/>
    <property type="project" value="TreeGrafter"/>
</dbReference>
<protein>
    <submittedName>
        <fullName evidence="4">Uncharacterized protein</fullName>
    </submittedName>
</protein>
<gene>
    <name evidence="4" type="ORF">FisN_3Hh386</name>
</gene>
<organism evidence="4 5">
    <name type="scientific">Fistulifera solaris</name>
    <name type="common">Oleaginous diatom</name>
    <dbReference type="NCBI Taxonomy" id="1519565"/>
    <lineage>
        <taxon>Eukaryota</taxon>
        <taxon>Sar</taxon>
        <taxon>Stramenopiles</taxon>
        <taxon>Ochrophyta</taxon>
        <taxon>Bacillariophyta</taxon>
        <taxon>Bacillariophyceae</taxon>
        <taxon>Bacillariophycidae</taxon>
        <taxon>Naviculales</taxon>
        <taxon>Naviculaceae</taxon>
        <taxon>Fistulifera</taxon>
    </lineage>
</organism>
<dbReference type="OrthoDB" id="6500038at2759"/>
<comment type="caution">
    <text evidence="4">The sequence shown here is derived from an EMBL/GenBank/DDBJ whole genome shotgun (WGS) entry which is preliminary data.</text>
</comment>
<name>A0A1Z5JQ27_FISSO</name>
<keyword evidence="2" id="KW-0433">Leucine-rich repeat</keyword>
<dbReference type="InterPro" id="IPR027038">
    <property type="entry name" value="RanGap"/>
</dbReference>
<reference evidence="4 5" key="1">
    <citation type="journal article" date="2015" name="Plant Cell">
        <title>Oil accumulation by the oleaginous diatom Fistulifera solaris as revealed by the genome and transcriptome.</title>
        <authorList>
            <person name="Tanaka T."/>
            <person name="Maeda Y."/>
            <person name="Veluchamy A."/>
            <person name="Tanaka M."/>
            <person name="Abida H."/>
            <person name="Marechal E."/>
            <person name="Bowler C."/>
            <person name="Muto M."/>
            <person name="Sunaga Y."/>
            <person name="Tanaka M."/>
            <person name="Yoshino T."/>
            <person name="Taniguchi T."/>
            <person name="Fukuda Y."/>
            <person name="Nemoto M."/>
            <person name="Matsumoto M."/>
            <person name="Wong P.S."/>
            <person name="Aburatani S."/>
            <person name="Fujibuchi W."/>
        </authorList>
    </citation>
    <scope>NUCLEOTIDE SEQUENCE [LARGE SCALE GENOMIC DNA]</scope>
    <source>
        <strain evidence="4 5">JPCC DA0580</strain>
    </source>
</reference>
<evidence type="ECO:0000313" key="5">
    <source>
        <dbReference type="Proteomes" id="UP000198406"/>
    </source>
</evidence>
<evidence type="ECO:0000256" key="2">
    <source>
        <dbReference type="ARBA" id="ARBA00022614"/>
    </source>
</evidence>
<sequence>MPAWGASSTFRSCDSLIQRIEQNDPTLKDLVILPTKQFGADEVHRLCAVLDSNSNTHWTSLSASGHVVSVTLLQQFGQSIAANISTPLGSLSIGDRSMGDEGVSALCRALGRQHRLRAIDLSYKNMTTAGFQSVLETLGVSPTLQSLNVSRNPLLGLDATKITTSSLFDKVEELDLSDCGITHSFASDLFAKLAPSRVKRTLVLSNNPLGPGGLRSLEPLMGNICTLNLSNTSIGNEGMEVLSSFGSSAIVSLDLSRNNISFEGIPSLIACLQEENEQLGTLRNLQKLDLSSNPLSEEGVCLLANQGLAKCSNNSLQFLDLSETHCGIQGACTVLTQSKVVSLRLFNNQLGSEGFLAISELIQDSAVAPQLENLDLAGNNADINAVVSLLKAILKRESEGPSRLRSLVIGGNASGTEIEEIVAQIRQIRPDMDIARDKCDKKQ</sequence>
<dbReference type="GO" id="GO:0031267">
    <property type="term" value="F:small GTPase binding"/>
    <property type="evidence" value="ECO:0007669"/>
    <property type="project" value="TreeGrafter"/>
</dbReference>
<dbReference type="SMART" id="SM00368">
    <property type="entry name" value="LRR_RI"/>
    <property type="match status" value="8"/>
</dbReference>
<dbReference type="PANTHER" id="PTHR24113">
    <property type="entry name" value="RAN GTPASE-ACTIVATING PROTEIN 1"/>
    <property type="match status" value="1"/>
</dbReference>
<evidence type="ECO:0000313" key="4">
    <source>
        <dbReference type="EMBL" id="GAX16133.1"/>
    </source>
</evidence>
<dbReference type="GO" id="GO:0005634">
    <property type="term" value="C:nucleus"/>
    <property type="evidence" value="ECO:0007669"/>
    <property type="project" value="TreeGrafter"/>
</dbReference>
<dbReference type="EMBL" id="BDSP01000102">
    <property type="protein sequence ID" value="GAX16133.1"/>
    <property type="molecule type" value="Genomic_DNA"/>
</dbReference>
<proteinExistence type="predicted"/>
<dbReference type="GO" id="GO:0048471">
    <property type="term" value="C:perinuclear region of cytoplasm"/>
    <property type="evidence" value="ECO:0007669"/>
    <property type="project" value="TreeGrafter"/>
</dbReference>
<dbReference type="Pfam" id="PF13516">
    <property type="entry name" value="LRR_6"/>
    <property type="match status" value="2"/>
</dbReference>
<dbReference type="Gene3D" id="3.80.10.10">
    <property type="entry name" value="Ribonuclease Inhibitor"/>
    <property type="match status" value="3"/>
</dbReference>
<dbReference type="InterPro" id="IPR001611">
    <property type="entry name" value="Leu-rich_rpt"/>
</dbReference>
<keyword evidence="5" id="KW-1185">Reference proteome</keyword>
<evidence type="ECO:0000256" key="3">
    <source>
        <dbReference type="ARBA" id="ARBA00022737"/>
    </source>
</evidence>
<dbReference type="InParanoid" id="A0A1Z5JQ27"/>